<dbReference type="HOGENOM" id="CLU_043399_3_1_10"/>
<sequence>MIAATLFGGLGNQMFIYATVKALSLHYQVPMAFNLNHGFANDYKYHRKLELCKFNCQLPTAKWITFDYRGELNIKRISRRIGRNLLCPNYQFVIEEEPFHYEKRLFEFTNKNIFLEGYWQSPCYFENYSKEIRADFQLKVPLSKEMLEEIYALKATGKTLVMLGIRRYQEVEGRDICTYKLCDKEYYIKAITYIQERIPNALFVVFTQDKEWATTHLPKGAEFYFVKDKQDEYATVADMFLMTQCTHAIISNSTFYWWGAWLQCTTKNHIVIAPDSFINSDCVCKEWIILKRNSLC</sequence>
<dbReference type="EMBL" id="ACUZ02000046">
    <property type="protein sequence ID" value="EFB31045.1"/>
    <property type="molecule type" value="Genomic_DNA"/>
</dbReference>
<reference evidence="3 4" key="1">
    <citation type="submission" date="2009-11" db="EMBL/GenBank/DDBJ databases">
        <authorList>
            <person name="Weinstock G."/>
            <person name="Sodergren E."/>
            <person name="Clifton S."/>
            <person name="Fulton L."/>
            <person name="Fulton B."/>
            <person name="Courtney L."/>
            <person name="Fronick C."/>
            <person name="Harrison M."/>
            <person name="Strong C."/>
            <person name="Farmer C."/>
            <person name="Delahaunty K."/>
            <person name="Markovic C."/>
            <person name="Hall O."/>
            <person name="Minx P."/>
            <person name="Tomlinson C."/>
            <person name="Mitreva M."/>
            <person name="Nelson J."/>
            <person name="Hou S."/>
            <person name="Wollam A."/>
            <person name="Pepin K.H."/>
            <person name="Johnson M."/>
            <person name="Bhonagiri V."/>
            <person name="Nash W.E."/>
            <person name="Warren W."/>
            <person name="Chinwalla A."/>
            <person name="Mardis E.R."/>
            <person name="Wilson R.K."/>
        </authorList>
    </citation>
    <scope>NUCLEOTIDE SEQUENCE [LARGE SCALE GENOMIC DNA]</scope>
    <source>
        <strain evidence="3 4">F0302</strain>
    </source>
</reference>
<dbReference type="InterPro" id="IPR002516">
    <property type="entry name" value="Glyco_trans_11"/>
</dbReference>
<evidence type="ECO:0000313" key="4">
    <source>
        <dbReference type="Proteomes" id="UP000004079"/>
    </source>
</evidence>
<dbReference type="Pfam" id="PF01531">
    <property type="entry name" value="Glyco_transf_11"/>
    <property type="match status" value="1"/>
</dbReference>
<keyword evidence="2 3" id="KW-0808">Transferase</keyword>
<dbReference type="GO" id="GO:0016020">
    <property type="term" value="C:membrane"/>
    <property type="evidence" value="ECO:0007669"/>
    <property type="project" value="InterPro"/>
</dbReference>
<keyword evidence="1" id="KW-0328">Glycosyltransferase</keyword>
<dbReference type="PANTHER" id="PTHR11927">
    <property type="entry name" value="GALACTOSIDE 2-L-FUCOSYLTRANSFERASE"/>
    <property type="match status" value="1"/>
</dbReference>
<comment type="caution">
    <text evidence="3">The sequence shown here is derived from an EMBL/GenBank/DDBJ whole genome shotgun (WGS) entry which is preliminary data.</text>
</comment>
<proteinExistence type="predicted"/>
<organism evidence="3 4">
    <name type="scientific">Segatella oris F0302</name>
    <dbReference type="NCBI Taxonomy" id="649760"/>
    <lineage>
        <taxon>Bacteria</taxon>
        <taxon>Pseudomonadati</taxon>
        <taxon>Bacteroidota</taxon>
        <taxon>Bacteroidia</taxon>
        <taxon>Bacteroidales</taxon>
        <taxon>Prevotellaceae</taxon>
        <taxon>Segatella</taxon>
    </lineage>
</organism>
<dbReference type="Proteomes" id="UP000004079">
    <property type="component" value="Unassembled WGS sequence"/>
</dbReference>
<dbReference type="AlphaFoldDB" id="D1QUC1"/>
<dbReference type="STRING" id="649760.HMPREF0971_02604"/>
<name>D1QUC1_9BACT</name>
<dbReference type="PANTHER" id="PTHR11927:SF9">
    <property type="entry name" value="L-FUCOSYLTRANSFERASE"/>
    <property type="match status" value="1"/>
</dbReference>
<evidence type="ECO:0000256" key="1">
    <source>
        <dbReference type="ARBA" id="ARBA00022676"/>
    </source>
</evidence>
<protein>
    <submittedName>
        <fullName evidence="3">Glycosyltransferase, family 11</fullName>
    </submittedName>
</protein>
<gene>
    <name evidence="3" type="ORF">HMPREF0971_02604</name>
</gene>
<dbReference type="CDD" id="cd11301">
    <property type="entry name" value="Fut1_Fut2_like"/>
    <property type="match status" value="1"/>
</dbReference>
<dbReference type="RefSeq" id="WP_004374901.1">
    <property type="nucleotide sequence ID" value="NZ_GG703888.1"/>
</dbReference>
<evidence type="ECO:0000313" key="3">
    <source>
        <dbReference type="EMBL" id="EFB31045.1"/>
    </source>
</evidence>
<dbReference type="GO" id="GO:0008107">
    <property type="term" value="F:galactoside 2-alpha-L-fucosyltransferase activity"/>
    <property type="evidence" value="ECO:0007669"/>
    <property type="project" value="InterPro"/>
</dbReference>
<accession>D1QUC1</accession>
<evidence type="ECO:0000256" key="2">
    <source>
        <dbReference type="ARBA" id="ARBA00022679"/>
    </source>
</evidence>
<dbReference type="GO" id="GO:0005975">
    <property type="term" value="P:carbohydrate metabolic process"/>
    <property type="evidence" value="ECO:0007669"/>
    <property type="project" value="InterPro"/>
</dbReference>